<dbReference type="RefSeq" id="XP_018148308.2">
    <property type="nucleotide sequence ID" value="XM_018292838.2"/>
</dbReference>
<dbReference type="GeneID" id="28856832"/>
<dbReference type="Proteomes" id="UP000078397">
    <property type="component" value="Unassembled WGS sequence"/>
</dbReference>
<reference evidence="1 2" key="1">
    <citation type="journal article" date="2016" name="PLoS Pathog.">
        <title>Biosynthesis of antibiotic leucinostatins in bio-control fungus Purpureocillium lilacinum and their inhibition on phytophthora revealed by genome mining.</title>
        <authorList>
            <person name="Wang G."/>
            <person name="Liu Z."/>
            <person name="Lin R."/>
            <person name="Li E."/>
            <person name="Mao Z."/>
            <person name="Ling J."/>
            <person name="Yang Y."/>
            <person name="Yin W.B."/>
            <person name="Xie B."/>
        </authorList>
    </citation>
    <scope>NUCLEOTIDE SEQUENCE [LARGE SCALE GENOMIC DNA]</scope>
    <source>
        <strain evidence="1">170</strain>
    </source>
</reference>
<dbReference type="AlphaFoldDB" id="A0A179G2X9"/>
<protein>
    <submittedName>
        <fullName evidence="1">Uncharacterized protein</fullName>
    </submittedName>
</protein>
<proteinExistence type="predicted"/>
<keyword evidence="2" id="KW-1185">Reference proteome</keyword>
<dbReference type="KEGG" id="pchm:VFPPC_15085"/>
<accession>A0A179G2X9</accession>
<gene>
    <name evidence="1" type="ORF">VFPPC_15085</name>
</gene>
<evidence type="ECO:0000313" key="1">
    <source>
        <dbReference type="EMBL" id="OAQ72225.2"/>
    </source>
</evidence>
<name>A0A179G2X9_METCM</name>
<dbReference type="EMBL" id="LSBJ02000001">
    <property type="protein sequence ID" value="OAQ72225.2"/>
    <property type="molecule type" value="Genomic_DNA"/>
</dbReference>
<sequence>MTICFSPLGTMTWPCGKSVNRLFGCIHLLQWYERGVLRCFGWLPLHQLPRSVHGRGGCDGRISGDLMVVNGPLSLSLEDGFSELVALRARETVGGGVGLVIRGNGSIPVICEAFMLGVVN</sequence>
<comment type="caution">
    <text evidence="1">The sequence shown here is derived from an EMBL/GenBank/DDBJ whole genome shotgun (WGS) entry which is preliminary data.</text>
</comment>
<evidence type="ECO:0000313" key="2">
    <source>
        <dbReference type="Proteomes" id="UP000078397"/>
    </source>
</evidence>
<organism evidence="1 2">
    <name type="scientific">Pochonia chlamydosporia 170</name>
    <dbReference type="NCBI Taxonomy" id="1380566"/>
    <lineage>
        <taxon>Eukaryota</taxon>
        <taxon>Fungi</taxon>
        <taxon>Dikarya</taxon>
        <taxon>Ascomycota</taxon>
        <taxon>Pezizomycotina</taxon>
        <taxon>Sordariomycetes</taxon>
        <taxon>Hypocreomycetidae</taxon>
        <taxon>Hypocreales</taxon>
        <taxon>Clavicipitaceae</taxon>
        <taxon>Pochonia</taxon>
    </lineage>
</organism>